<evidence type="ECO:0000256" key="1">
    <source>
        <dbReference type="ARBA" id="ARBA00023002"/>
    </source>
</evidence>
<feature type="domain" description="FAD dependent oxidoreductase" evidence="2">
    <location>
        <begin position="4"/>
        <end position="395"/>
    </location>
</feature>
<dbReference type="Pfam" id="PF01266">
    <property type="entry name" value="DAO"/>
    <property type="match status" value="1"/>
</dbReference>
<dbReference type="OrthoDB" id="9805337at2"/>
<dbReference type="PANTHER" id="PTHR13847:SF289">
    <property type="entry name" value="GLYCINE OXIDASE"/>
    <property type="match status" value="1"/>
</dbReference>
<dbReference type="InterPro" id="IPR036188">
    <property type="entry name" value="FAD/NAD-bd_sf"/>
</dbReference>
<protein>
    <submittedName>
        <fullName evidence="3">FAD-binding oxidoreductase</fullName>
    </submittedName>
</protein>
<reference evidence="3 4" key="1">
    <citation type="submission" date="2019-06" db="EMBL/GenBank/DDBJ databases">
        <title>Genome analyses of bacteria isolated from kimchi.</title>
        <authorList>
            <person name="Lee S."/>
            <person name="Ahn S."/>
            <person name="Roh S."/>
        </authorList>
    </citation>
    <scope>NUCLEOTIDE SEQUENCE [LARGE SCALE GENOMIC DNA]</scope>
    <source>
        <strain evidence="3 4">CBA4606</strain>
    </source>
</reference>
<gene>
    <name evidence="3" type="ORF">FGL86_17235</name>
</gene>
<dbReference type="AlphaFoldDB" id="A0A5B8SYP3"/>
<dbReference type="RefSeq" id="WP_147185912.1">
    <property type="nucleotide sequence ID" value="NZ_CP042382.1"/>
</dbReference>
<dbReference type="SUPFAM" id="SSF51905">
    <property type="entry name" value="FAD/NAD(P)-binding domain"/>
    <property type="match status" value="1"/>
</dbReference>
<evidence type="ECO:0000313" key="4">
    <source>
        <dbReference type="Proteomes" id="UP000321272"/>
    </source>
</evidence>
<evidence type="ECO:0000259" key="2">
    <source>
        <dbReference type="Pfam" id="PF01266"/>
    </source>
</evidence>
<dbReference type="InterPro" id="IPR006076">
    <property type="entry name" value="FAD-dep_OxRdtase"/>
</dbReference>
<dbReference type="GO" id="GO:0005737">
    <property type="term" value="C:cytoplasm"/>
    <property type="evidence" value="ECO:0007669"/>
    <property type="project" value="TreeGrafter"/>
</dbReference>
<dbReference type="GO" id="GO:0016491">
    <property type="term" value="F:oxidoreductase activity"/>
    <property type="evidence" value="ECO:0007669"/>
    <property type="project" value="UniProtKB-KW"/>
</dbReference>
<accession>A0A5B8SYP3</accession>
<organism evidence="3 4">
    <name type="scientific">Pistricoccus aurantiacus</name>
    <dbReference type="NCBI Taxonomy" id="1883414"/>
    <lineage>
        <taxon>Bacteria</taxon>
        <taxon>Pseudomonadati</taxon>
        <taxon>Pseudomonadota</taxon>
        <taxon>Gammaproteobacteria</taxon>
        <taxon>Oceanospirillales</taxon>
        <taxon>Halomonadaceae</taxon>
        <taxon>Pistricoccus</taxon>
    </lineage>
</organism>
<dbReference type="EMBL" id="CP042382">
    <property type="protein sequence ID" value="QEA40645.1"/>
    <property type="molecule type" value="Genomic_DNA"/>
</dbReference>
<sequence>MAKDTIVLGAGMVGVSVAYHLARRGRSVLLIDRREPGDETSLGNAGLIQREAVEPYQFPQDFGTLMSVLPNNRIDIRYQISGMVKAAGPLFQYWRNSWPSHYSDIVPDYAAIIGLCLQEHETMIEAAKAQSLVHKQGWFEIFRRDDSFRERLKDARRVHENHGVNYEVLDRSGVDALQPGLSREVIGGLRWTDSWCVESPGDLVKAYADAYRSEGGETMTAYIESLEPTETGWRVGTSRGDMEAKEVVNALGPWAMIPLKPLGYRFPLFAKRGYNMHYAQGEHPLKHWIRDTEQGYFMAAMREGIRITTGAELAGRDSPPNPAQLDAAEKVARKLVPSMGARLNDTPWEGARPCLPDMKPLIGPAPKHKGLWLALGHGHQGFTLGPVTGRLLGEMMDNEPTAIDMKPFGAERFG</sequence>
<keyword evidence="1" id="KW-0560">Oxidoreductase</keyword>
<dbReference type="Gene3D" id="3.30.9.10">
    <property type="entry name" value="D-Amino Acid Oxidase, subunit A, domain 2"/>
    <property type="match status" value="1"/>
</dbReference>
<evidence type="ECO:0000313" key="3">
    <source>
        <dbReference type="EMBL" id="QEA40645.1"/>
    </source>
</evidence>
<name>A0A5B8SYP3_9GAMM</name>
<dbReference type="Gene3D" id="3.50.50.60">
    <property type="entry name" value="FAD/NAD(P)-binding domain"/>
    <property type="match status" value="2"/>
</dbReference>
<dbReference type="SUPFAM" id="SSF54373">
    <property type="entry name" value="FAD-linked reductases, C-terminal domain"/>
    <property type="match status" value="1"/>
</dbReference>
<keyword evidence="4" id="KW-1185">Reference proteome</keyword>
<dbReference type="Proteomes" id="UP000321272">
    <property type="component" value="Chromosome"/>
</dbReference>
<dbReference type="KEGG" id="paur:FGL86_17235"/>
<dbReference type="PANTHER" id="PTHR13847">
    <property type="entry name" value="SARCOSINE DEHYDROGENASE-RELATED"/>
    <property type="match status" value="1"/>
</dbReference>
<proteinExistence type="predicted"/>